<dbReference type="InterPro" id="IPR036388">
    <property type="entry name" value="WH-like_DNA-bd_sf"/>
</dbReference>
<keyword evidence="2" id="KW-0902">Two-component regulatory system</keyword>
<evidence type="ECO:0000313" key="8">
    <source>
        <dbReference type="EMBL" id="SUD97745.1"/>
    </source>
</evidence>
<evidence type="ECO:0000256" key="1">
    <source>
        <dbReference type="ARBA" id="ARBA00022553"/>
    </source>
</evidence>
<dbReference type="PANTHER" id="PTHR48111:SF1">
    <property type="entry name" value="TWO-COMPONENT RESPONSE REGULATOR ORR33"/>
    <property type="match status" value="1"/>
</dbReference>
<evidence type="ECO:0000256" key="4">
    <source>
        <dbReference type="ARBA" id="ARBA00023125"/>
    </source>
</evidence>
<name>A0AAJ4ZM01_9RALS</name>
<dbReference type="SUPFAM" id="SSF52172">
    <property type="entry name" value="CheY-like"/>
    <property type="match status" value="1"/>
</dbReference>
<dbReference type="GO" id="GO:0005829">
    <property type="term" value="C:cytosol"/>
    <property type="evidence" value="ECO:0007669"/>
    <property type="project" value="TreeGrafter"/>
</dbReference>
<proteinExistence type="predicted"/>
<evidence type="ECO:0000259" key="7">
    <source>
        <dbReference type="PROSITE" id="PS51755"/>
    </source>
</evidence>
<evidence type="ECO:0000256" key="3">
    <source>
        <dbReference type="ARBA" id="ARBA00023015"/>
    </source>
</evidence>
<dbReference type="InterPro" id="IPR016032">
    <property type="entry name" value="Sig_transdc_resp-reg_C-effctor"/>
</dbReference>
<evidence type="ECO:0000256" key="2">
    <source>
        <dbReference type="ARBA" id="ARBA00023012"/>
    </source>
</evidence>
<dbReference type="PROSITE" id="PS51755">
    <property type="entry name" value="OMPR_PHOB"/>
    <property type="match status" value="1"/>
</dbReference>
<keyword evidence="1" id="KW-0597">Phosphoprotein</keyword>
<dbReference type="GO" id="GO:0000976">
    <property type="term" value="F:transcription cis-regulatory region binding"/>
    <property type="evidence" value="ECO:0007669"/>
    <property type="project" value="TreeGrafter"/>
</dbReference>
<dbReference type="AlphaFoldDB" id="A0AAJ4ZM01"/>
<feature type="domain" description="OmpR/PhoB-type" evidence="7">
    <location>
        <begin position="153"/>
        <end position="252"/>
    </location>
</feature>
<dbReference type="Pfam" id="PF00486">
    <property type="entry name" value="Trans_reg_C"/>
    <property type="match status" value="1"/>
</dbReference>
<dbReference type="Gene3D" id="1.10.10.10">
    <property type="entry name" value="Winged helix-like DNA-binding domain superfamily/Winged helix DNA-binding domain"/>
    <property type="match status" value="1"/>
</dbReference>
<evidence type="ECO:0000256" key="5">
    <source>
        <dbReference type="ARBA" id="ARBA00023163"/>
    </source>
</evidence>
<keyword evidence="3" id="KW-0805">Transcription regulation</keyword>
<dbReference type="GO" id="GO:0006355">
    <property type="term" value="P:regulation of DNA-templated transcription"/>
    <property type="evidence" value="ECO:0007669"/>
    <property type="project" value="InterPro"/>
</dbReference>
<sequence length="260" mass="29050">MLQTCNTAIKPSRDYATRSQPRNRAMKIGLIDTHLARQQAIHSALQPTRFECVPLFLSRQVFEAIDLQGINLLMVGSHAHDMPGLSLVRTVRERVGPGMAIVYLADGHADSETADALNHGADLCFQGEIRPPELLARLDALIRRFAVSRAVRASEIQLGPYTIDRQNRAIRLRDTLVSVHAREFELALLLFANAGRVLSRADIELALWGRELSPYSRTLDTHVSRLRKKLLLGPDNGLRLRAIYGQGFCLERVMETVGPN</sequence>
<reference evidence="8 9" key="1">
    <citation type="submission" date="2018-06" db="EMBL/GenBank/DDBJ databases">
        <authorList>
            <consortium name="Pathogen Informatics"/>
            <person name="Doyle S."/>
        </authorList>
    </citation>
    <scope>NUCLEOTIDE SEQUENCE [LARGE SCALE GENOMIC DNA]</scope>
    <source>
        <strain evidence="8 9">NCTC10894</strain>
    </source>
</reference>
<feature type="DNA-binding region" description="OmpR/PhoB-type" evidence="6">
    <location>
        <begin position="153"/>
        <end position="252"/>
    </location>
</feature>
<keyword evidence="5" id="KW-0804">Transcription</keyword>
<comment type="caution">
    <text evidence="8">The sequence shown here is derived from an EMBL/GenBank/DDBJ whole genome shotgun (WGS) entry which is preliminary data.</text>
</comment>
<dbReference type="InterPro" id="IPR011006">
    <property type="entry name" value="CheY-like_superfamily"/>
</dbReference>
<protein>
    <submittedName>
        <fullName evidence="8">Sensory transduction protein regX3</fullName>
    </submittedName>
</protein>
<accession>A0AAJ4ZM01</accession>
<keyword evidence="4 6" id="KW-0238">DNA-binding</keyword>
<evidence type="ECO:0000313" key="9">
    <source>
        <dbReference type="Proteomes" id="UP000255008"/>
    </source>
</evidence>
<dbReference type="Gene3D" id="3.40.50.2300">
    <property type="match status" value="1"/>
</dbReference>
<dbReference type="Proteomes" id="UP000255008">
    <property type="component" value="Unassembled WGS sequence"/>
</dbReference>
<evidence type="ECO:0000256" key="6">
    <source>
        <dbReference type="PROSITE-ProRule" id="PRU01091"/>
    </source>
</evidence>
<dbReference type="EMBL" id="UGVE01000001">
    <property type="protein sequence ID" value="SUD97745.1"/>
    <property type="molecule type" value="Genomic_DNA"/>
</dbReference>
<dbReference type="InterPro" id="IPR039420">
    <property type="entry name" value="WalR-like"/>
</dbReference>
<dbReference type="SMART" id="SM00862">
    <property type="entry name" value="Trans_reg_C"/>
    <property type="match status" value="1"/>
</dbReference>
<dbReference type="GO" id="GO:0032993">
    <property type="term" value="C:protein-DNA complex"/>
    <property type="evidence" value="ECO:0007669"/>
    <property type="project" value="TreeGrafter"/>
</dbReference>
<dbReference type="PANTHER" id="PTHR48111">
    <property type="entry name" value="REGULATOR OF RPOS"/>
    <property type="match status" value="1"/>
</dbReference>
<dbReference type="CDD" id="cd00383">
    <property type="entry name" value="trans_reg_C"/>
    <property type="match status" value="1"/>
</dbReference>
<dbReference type="SUPFAM" id="SSF46894">
    <property type="entry name" value="C-terminal effector domain of the bipartite response regulators"/>
    <property type="match status" value="1"/>
</dbReference>
<gene>
    <name evidence="8" type="primary">regX3_3</name>
    <name evidence="8" type="ORF">NCTC10894_02112</name>
</gene>
<organism evidence="8 9">
    <name type="scientific">Ralstonia mannitolilytica</name>
    <dbReference type="NCBI Taxonomy" id="105219"/>
    <lineage>
        <taxon>Bacteria</taxon>
        <taxon>Pseudomonadati</taxon>
        <taxon>Pseudomonadota</taxon>
        <taxon>Betaproteobacteria</taxon>
        <taxon>Burkholderiales</taxon>
        <taxon>Burkholderiaceae</taxon>
        <taxon>Ralstonia</taxon>
    </lineage>
</organism>
<dbReference type="GO" id="GO:0000156">
    <property type="term" value="F:phosphorelay response regulator activity"/>
    <property type="evidence" value="ECO:0007669"/>
    <property type="project" value="TreeGrafter"/>
</dbReference>
<dbReference type="InterPro" id="IPR001867">
    <property type="entry name" value="OmpR/PhoB-type_DNA-bd"/>
</dbReference>